<evidence type="ECO:0000256" key="7">
    <source>
        <dbReference type="SAM" id="Phobius"/>
    </source>
</evidence>
<dbReference type="STRING" id="34062.AXE82_01530"/>
<dbReference type="Pfam" id="PF06271">
    <property type="entry name" value="RDD"/>
    <property type="match status" value="1"/>
</dbReference>
<feature type="region of interest" description="Disordered" evidence="6">
    <location>
        <begin position="52"/>
        <end position="162"/>
    </location>
</feature>
<feature type="compositionally biased region" description="Polar residues" evidence="6">
    <location>
        <begin position="145"/>
        <end position="162"/>
    </location>
</feature>
<organism evidence="9 10">
    <name type="scientific">Faucicola osloensis</name>
    <name type="common">Moraxella osloensis</name>
    <dbReference type="NCBI Taxonomy" id="34062"/>
    <lineage>
        <taxon>Bacteria</taxon>
        <taxon>Pseudomonadati</taxon>
        <taxon>Pseudomonadota</taxon>
        <taxon>Gammaproteobacteria</taxon>
        <taxon>Moraxellales</taxon>
        <taxon>Moraxellaceae</taxon>
        <taxon>Faucicola</taxon>
    </lineage>
</organism>
<evidence type="ECO:0000313" key="10">
    <source>
        <dbReference type="Proteomes" id="UP000229340"/>
    </source>
</evidence>
<protein>
    <recommendedName>
        <fullName evidence="8">RDD domain-containing protein</fullName>
    </recommendedName>
</protein>
<dbReference type="InterPro" id="IPR010432">
    <property type="entry name" value="RDD"/>
</dbReference>
<evidence type="ECO:0000313" key="9">
    <source>
        <dbReference type="EMBL" id="ATR78739.1"/>
    </source>
</evidence>
<dbReference type="Proteomes" id="UP000229340">
    <property type="component" value="Chromosome"/>
</dbReference>
<keyword evidence="3 7" id="KW-0812">Transmembrane</keyword>
<dbReference type="PANTHER" id="PTHR36115">
    <property type="entry name" value="PROLINE-RICH ANTIGEN HOMOLOG-RELATED"/>
    <property type="match status" value="1"/>
</dbReference>
<dbReference type="RefSeq" id="WP_100270000.1">
    <property type="nucleotide sequence ID" value="NZ_CP024443.1"/>
</dbReference>
<evidence type="ECO:0000256" key="6">
    <source>
        <dbReference type="SAM" id="MobiDB-lite"/>
    </source>
</evidence>
<dbReference type="GO" id="GO:0005886">
    <property type="term" value="C:plasma membrane"/>
    <property type="evidence" value="ECO:0007669"/>
    <property type="project" value="UniProtKB-SubCell"/>
</dbReference>
<evidence type="ECO:0000256" key="4">
    <source>
        <dbReference type="ARBA" id="ARBA00022989"/>
    </source>
</evidence>
<name>A0A2D2LUN4_FAUOS</name>
<evidence type="ECO:0000259" key="8">
    <source>
        <dbReference type="Pfam" id="PF06271"/>
    </source>
</evidence>
<accession>A0A2D2LUN4</accession>
<evidence type="ECO:0000256" key="2">
    <source>
        <dbReference type="ARBA" id="ARBA00022475"/>
    </source>
</evidence>
<keyword evidence="2" id="KW-1003">Cell membrane</keyword>
<sequence length="309" mass="34525">MIIVCQQCGQKLPKTAVMCPNCGNRQFAQQSDNPTQPQQANSFVQSSGYHAYDSAHNAPQTSQVNQPEHSTWQSYTPNPSAGNYQPTDMPAVQASQPMQHPAQPIYAQPNPNYEQPNYAQPDIAQASNPPAQPTDYANPYVAPTVQPQYPSQYPTPATNQLPSTALQTRKPAYTMLYAGFVRRALAYLFDLALVSLLLGLAYQLLLPQILPQLGIRGFSDQTLALIAYGFYLFYMTLLTCLGRQATVGKVIMGMWVFGMQGQRLNFFHALIRETLKLILLPFGFLMWFTARKQTLHDLIARTVVLYDPN</sequence>
<comment type="subcellular location">
    <subcellularLocation>
        <location evidence="1">Cell membrane</location>
        <topology evidence="1">Multi-pass membrane protein</topology>
    </subcellularLocation>
</comment>
<reference evidence="10" key="1">
    <citation type="submission" date="2017-11" db="EMBL/GenBank/DDBJ databases">
        <title>Complete genome sequence of Moraxella osloensis NP7 isolated from human skin.</title>
        <authorList>
            <person name="Lee K."/>
            <person name="Lim J.Y."/>
            <person name="Hwang I."/>
        </authorList>
    </citation>
    <scope>NUCLEOTIDE SEQUENCE [LARGE SCALE GENOMIC DNA]</scope>
    <source>
        <strain evidence="10">NP7</strain>
    </source>
</reference>
<keyword evidence="5 7" id="KW-0472">Membrane</keyword>
<evidence type="ECO:0000256" key="1">
    <source>
        <dbReference type="ARBA" id="ARBA00004651"/>
    </source>
</evidence>
<feature type="transmembrane region" description="Helical" evidence="7">
    <location>
        <begin position="225"/>
        <end position="245"/>
    </location>
</feature>
<feature type="domain" description="RDD" evidence="8">
    <location>
        <begin position="177"/>
        <end position="300"/>
    </location>
</feature>
<dbReference type="EMBL" id="CP024443">
    <property type="protein sequence ID" value="ATR78739.1"/>
    <property type="molecule type" value="Genomic_DNA"/>
</dbReference>
<keyword evidence="4 7" id="KW-1133">Transmembrane helix</keyword>
<evidence type="ECO:0000256" key="5">
    <source>
        <dbReference type="ARBA" id="ARBA00023136"/>
    </source>
</evidence>
<feature type="compositionally biased region" description="Polar residues" evidence="6">
    <location>
        <begin position="57"/>
        <end position="86"/>
    </location>
</feature>
<dbReference type="AlphaFoldDB" id="A0A2D2LUN4"/>
<evidence type="ECO:0000256" key="3">
    <source>
        <dbReference type="ARBA" id="ARBA00022692"/>
    </source>
</evidence>
<feature type="transmembrane region" description="Helical" evidence="7">
    <location>
        <begin position="184"/>
        <end position="205"/>
    </location>
</feature>
<dbReference type="InterPro" id="IPR051791">
    <property type="entry name" value="Pra-immunoreactive"/>
</dbReference>
<feature type="compositionally biased region" description="Polar residues" evidence="6">
    <location>
        <begin position="109"/>
        <end position="118"/>
    </location>
</feature>
<gene>
    <name evidence="9" type="ORF">NP7_05405</name>
</gene>
<feature type="transmembrane region" description="Helical" evidence="7">
    <location>
        <begin position="266"/>
        <end position="288"/>
    </location>
</feature>
<proteinExistence type="predicted"/>